<accession>A0A328AR15</accession>
<dbReference type="Gene3D" id="3.30.450.40">
    <property type="match status" value="1"/>
</dbReference>
<name>A0A328AR15_9CAUL</name>
<dbReference type="RefSeq" id="WP_111513912.1">
    <property type="nucleotide sequence ID" value="NZ_QFYR01000001.1"/>
</dbReference>
<evidence type="ECO:0000313" key="2">
    <source>
        <dbReference type="Proteomes" id="UP000249725"/>
    </source>
</evidence>
<dbReference type="AlphaFoldDB" id="A0A328AR15"/>
<sequence>MDGSQGSLFEEARLEPAAVRRFLADNPEFLLDDEGLLGELGLKVTADNVVDFGQAALARVHAAHEREAMQRQQIEEIARANFSAQAQIHGAVIDLLDARNHSDLAFRVDELARQRFGLAAGVVALEGPERVPAGWGVLVEGQVDLILGAPQLMSRMGFAPTARGLFGDRAEQIHSMAMVRMAMWEPSREALLAFGSEDPEGFTPEMGAELVVFLARVVERTAERWPVL</sequence>
<reference evidence="2" key="1">
    <citation type="submission" date="2018-05" db="EMBL/GenBank/DDBJ databases">
        <authorList>
            <person name="Li X."/>
        </authorList>
    </citation>
    <scope>NUCLEOTIDE SEQUENCE [LARGE SCALE GENOMIC DNA]</scope>
    <source>
        <strain evidence="2">YIM 73061</strain>
    </source>
</reference>
<dbReference type="OrthoDB" id="7200179at2"/>
<gene>
    <name evidence="1" type="ORF">DJ018_05840</name>
</gene>
<proteinExistence type="predicted"/>
<dbReference type="Proteomes" id="UP000249725">
    <property type="component" value="Unassembled WGS sequence"/>
</dbReference>
<dbReference type="PANTHER" id="PTHR38765">
    <property type="entry name" value="DUF484 DOMAIN-CONTAINING PROTEIN"/>
    <property type="match status" value="1"/>
</dbReference>
<dbReference type="Pfam" id="PF04340">
    <property type="entry name" value="DUF484"/>
    <property type="match status" value="1"/>
</dbReference>
<dbReference type="PANTHER" id="PTHR38765:SF1">
    <property type="entry name" value="DUF484 DOMAIN-CONTAINING PROTEIN"/>
    <property type="match status" value="1"/>
</dbReference>
<dbReference type="EMBL" id="QFYR01000001">
    <property type="protein sequence ID" value="RAK57460.1"/>
    <property type="molecule type" value="Genomic_DNA"/>
</dbReference>
<dbReference type="InterPro" id="IPR007435">
    <property type="entry name" value="DUF484"/>
</dbReference>
<protein>
    <submittedName>
        <fullName evidence="1">DUF484 domain-containing protein</fullName>
    </submittedName>
</protein>
<comment type="caution">
    <text evidence="1">The sequence shown here is derived from an EMBL/GenBank/DDBJ whole genome shotgun (WGS) entry which is preliminary data.</text>
</comment>
<evidence type="ECO:0000313" key="1">
    <source>
        <dbReference type="EMBL" id="RAK57460.1"/>
    </source>
</evidence>
<organism evidence="1 2">
    <name type="scientific">Phenylobacterium deserti</name>
    <dbReference type="NCBI Taxonomy" id="1914756"/>
    <lineage>
        <taxon>Bacteria</taxon>
        <taxon>Pseudomonadati</taxon>
        <taxon>Pseudomonadota</taxon>
        <taxon>Alphaproteobacteria</taxon>
        <taxon>Caulobacterales</taxon>
        <taxon>Caulobacteraceae</taxon>
        <taxon>Phenylobacterium</taxon>
    </lineage>
</organism>
<keyword evidence="2" id="KW-1185">Reference proteome</keyword>
<dbReference type="InterPro" id="IPR029016">
    <property type="entry name" value="GAF-like_dom_sf"/>
</dbReference>